<comment type="caution">
    <text evidence="2">The sequence shown here is derived from an EMBL/GenBank/DDBJ whole genome shotgun (WGS) entry which is preliminary data.</text>
</comment>
<organism evidence="2 3">
    <name type="scientific">Cyclotella cryptica</name>
    <dbReference type="NCBI Taxonomy" id="29204"/>
    <lineage>
        <taxon>Eukaryota</taxon>
        <taxon>Sar</taxon>
        <taxon>Stramenopiles</taxon>
        <taxon>Ochrophyta</taxon>
        <taxon>Bacillariophyta</taxon>
        <taxon>Coscinodiscophyceae</taxon>
        <taxon>Thalassiosirophycidae</taxon>
        <taxon>Stephanodiscales</taxon>
        <taxon>Stephanodiscaceae</taxon>
        <taxon>Cyclotella</taxon>
    </lineage>
</organism>
<protein>
    <submittedName>
        <fullName evidence="2">Uncharacterized protein</fullName>
    </submittedName>
</protein>
<dbReference type="AlphaFoldDB" id="A0ABD3QD14"/>
<evidence type="ECO:0000313" key="2">
    <source>
        <dbReference type="EMBL" id="KAL3797977.1"/>
    </source>
</evidence>
<dbReference type="EMBL" id="JABMIG020000050">
    <property type="protein sequence ID" value="KAL3797977.1"/>
    <property type="molecule type" value="Genomic_DNA"/>
</dbReference>
<proteinExistence type="predicted"/>
<sequence length="102" mass="12088">MTCQRPQEACYEMEDVVKIDLHYAWISSLFVFVRARRRQGETSLRAAVIANWSRWNYAAYHGALLRLVLYFWVLNLAVVVDLTICVVQRVDWRRAREILAEK</sequence>
<keyword evidence="3" id="KW-1185">Reference proteome</keyword>
<evidence type="ECO:0000313" key="3">
    <source>
        <dbReference type="Proteomes" id="UP001516023"/>
    </source>
</evidence>
<keyword evidence="1" id="KW-0472">Membrane</keyword>
<name>A0ABD3QD14_9STRA</name>
<keyword evidence="1" id="KW-0812">Transmembrane</keyword>
<evidence type="ECO:0000256" key="1">
    <source>
        <dbReference type="SAM" id="Phobius"/>
    </source>
</evidence>
<keyword evidence="1" id="KW-1133">Transmembrane helix</keyword>
<reference evidence="2 3" key="1">
    <citation type="journal article" date="2020" name="G3 (Bethesda)">
        <title>Improved Reference Genome for Cyclotella cryptica CCMP332, a Model for Cell Wall Morphogenesis, Salinity Adaptation, and Lipid Production in Diatoms (Bacillariophyta).</title>
        <authorList>
            <person name="Roberts W.R."/>
            <person name="Downey K.M."/>
            <person name="Ruck E.C."/>
            <person name="Traller J.C."/>
            <person name="Alverson A.J."/>
        </authorList>
    </citation>
    <scope>NUCLEOTIDE SEQUENCE [LARGE SCALE GENOMIC DNA]</scope>
    <source>
        <strain evidence="2 3">CCMP332</strain>
    </source>
</reference>
<gene>
    <name evidence="2" type="ORF">HJC23_013215</name>
</gene>
<accession>A0ABD3QD14</accession>
<dbReference type="Proteomes" id="UP001516023">
    <property type="component" value="Unassembled WGS sequence"/>
</dbReference>
<feature type="transmembrane region" description="Helical" evidence="1">
    <location>
        <begin position="67"/>
        <end position="87"/>
    </location>
</feature>